<dbReference type="EMBL" id="FLQS01000010">
    <property type="protein sequence ID" value="SBS73866.1"/>
    <property type="molecule type" value="Genomic_DNA"/>
</dbReference>
<proteinExistence type="predicted"/>
<gene>
    <name evidence="1" type="ORF">MHPYR_180097</name>
</gene>
<evidence type="ECO:0000313" key="1">
    <source>
        <dbReference type="EMBL" id="SBS73866.1"/>
    </source>
</evidence>
<protein>
    <submittedName>
        <fullName evidence="1">Uncharacterized protein</fullName>
    </submittedName>
</protein>
<reference evidence="1" key="1">
    <citation type="submission" date="2016-03" db="EMBL/GenBank/DDBJ databases">
        <authorList>
            <person name="Ploux O."/>
        </authorList>
    </citation>
    <scope>NUCLEOTIDE SEQUENCE</scope>
    <source>
        <strain evidence="1">UC10</strain>
    </source>
</reference>
<sequence length="214" mass="23190">MDISTAAAPRSDQLNADDLIGGPQLVTITEVRKGNDEQPVEIVTAEFGPGRPYKPGKSMIRVLLAAWGKEASAYTGRRLMLYRDPEIRFGKDAVGGIRISAMSNIDSRLTLALTITRGKRAPFTVDPLPDEPKPADTPKLAAITADEALDFAREIAESNTLDELNAVGQAMTTCDLGSHKNKLQTAWRERSAAIKAAGVQDEQLPMNTTTNEEK</sequence>
<organism evidence="1">
    <name type="scientific">uncultured Mycobacterium sp</name>
    <dbReference type="NCBI Taxonomy" id="171292"/>
    <lineage>
        <taxon>Bacteria</taxon>
        <taxon>Bacillati</taxon>
        <taxon>Actinomycetota</taxon>
        <taxon>Actinomycetes</taxon>
        <taxon>Mycobacteriales</taxon>
        <taxon>Mycobacteriaceae</taxon>
        <taxon>Mycobacterium</taxon>
        <taxon>environmental samples</taxon>
    </lineage>
</organism>
<dbReference type="AlphaFoldDB" id="A0A1Y5P571"/>
<name>A0A1Y5P571_9MYCO</name>
<accession>A0A1Y5P571</accession>